<dbReference type="InterPro" id="IPR029787">
    <property type="entry name" value="Nucleotide_cyclase"/>
</dbReference>
<dbReference type="RefSeq" id="WP_068266218.1">
    <property type="nucleotide sequence ID" value="NZ_LWSK01000112.1"/>
</dbReference>
<keyword evidence="2" id="KW-1133">Transmembrane helix</keyword>
<dbReference type="PANTHER" id="PTHR44757">
    <property type="entry name" value="DIGUANYLATE CYCLASE DGCP"/>
    <property type="match status" value="1"/>
</dbReference>
<dbReference type="EMBL" id="VRLW01000001">
    <property type="protein sequence ID" value="KAA1258339.1"/>
    <property type="molecule type" value="Genomic_DNA"/>
</dbReference>
<feature type="domain" description="EAL" evidence="3">
    <location>
        <begin position="327"/>
        <end position="585"/>
    </location>
</feature>
<dbReference type="EC" id="3.1.4.52" evidence="5"/>
<evidence type="ECO:0000256" key="2">
    <source>
        <dbReference type="SAM" id="Phobius"/>
    </source>
</evidence>
<comment type="caution">
    <text evidence="5">The sequence shown here is derived from an EMBL/GenBank/DDBJ whole genome shotgun (WGS) entry which is preliminary data.</text>
</comment>
<protein>
    <submittedName>
        <fullName evidence="5">Cyclic di-GMP phosphodiesterase Gmr</fullName>
        <ecNumber evidence="5">3.1.4.52</ecNumber>
    </submittedName>
</protein>
<evidence type="ECO:0000259" key="4">
    <source>
        <dbReference type="PROSITE" id="PS50887"/>
    </source>
</evidence>
<dbReference type="Pfam" id="PF00990">
    <property type="entry name" value="GGDEF"/>
    <property type="match status" value="1"/>
</dbReference>
<dbReference type="CDD" id="cd01948">
    <property type="entry name" value="EAL"/>
    <property type="match status" value="1"/>
</dbReference>
<dbReference type="SUPFAM" id="SSF55073">
    <property type="entry name" value="Nucleotide cyclase"/>
    <property type="match status" value="1"/>
</dbReference>
<dbReference type="CDD" id="cd01949">
    <property type="entry name" value="GGDEF"/>
    <property type="match status" value="1"/>
</dbReference>
<reference evidence="5 6" key="1">
    <citation type="submission" date="2019-08" db="EMBL/GenBank/DDBJ databases">
        <title>Deep-cultivation of Planctomycetes and their phenomic and genomic characterization uncovers novel biology.</title>
        <authorList>
            <person name="Wiegand S."/>
            <person name="Jogler M."/>
            <person name="Boedeker C."/>
            <person name="Pinto D."/>
            <person name="Vollmers J."/>
            <person name="Rivas-Marin E."/>
            <person name="Kohn T."/>
            <person name="Peeters S.H."/>
            <person name="Heuer A."/>
            <person name="Rast P."/>
            <person name="Oberbeckmann S."/>
            <person name="Bunk B."/>
            <person name="Jeske O."/>
            <person name="Meyerdierks A."/>
            <person name="Storesund J.E."/>
            <person name="Kallscheuer N."/>
            <person name="Luecker S."/>
            <person name="Lage O.M."/>
            <person name="Pohl T."/>
            <person name="Merkel B.J."/>
            <person name="Hornburger P."/>
            <person name="Mueller R.-W."/>
            <person name="Bruemmer F."/>
            <person name="Labrenz M."/>
            <person name="Spormann A.M."/>
            <person name="Op Den Camp H."/>
            <person name="Overmann J."/>
            <person name="Amann R."/>
            <person name="Jetten M.S.M."/>
            <person name="Mascher T."/>
            <person name="Medema M.H."/>
            <person name="Devos D.P."/>
            <person name="Kaster A.-K."/>
            <person name="Ovreas L."/>
            <person name="Rohde M."/>
            <person name="Galperin M.Y."/>
            <person name="Jogler C."/>
        </authorList>
    </citation>
    <scope>NUCLEOTIDE SEQUENCE [LARGE SCALE GENOMIC DNA]</scope>
    <source>
        <strain evidence="5 6">LF1</strain>
    </source>
</reference>
<accession>A0A5B1CF18</accession>
<keyword evidence="2" id="KW-0472">Membrane</keyword>
<feature type="domain" description="GGDEF" evidence="4">
    <location>
        <begin position="173"/>
        <end position="318"/>
    </location>
</feature>
<evidence type="ECO:0000313" key="5">
    <source>
        <dbReference type="EMBL" id="KAA1258339.1"/>
    </source>
</evidence>
<dbReference type="InterPro" id="IPR052155">
    <property type="entry name" value="Biofilm_reg_signaling"/>
</dbReference>
<dbReference type="Proteomes" id="UP000322699">
    <property type="component" value="Unassembled WGS sequence"/>
</dbReference>
<dbReference type="PROSITE" id="PS50883">
    <property type="entry name" value="EAL"/>
    <property type="match status" value="1"/>
</dbReference>
<dbReference type="SMART" id="SM00052">
    <property type="entry name" value="EAL"/>
    <property type="match status" value="1"/>
</dbReference>
<dbReference type="Pfam" id="PF00563">
    <property type="entry name" value="EAL"/>
    <property type="match status" value="1"/>
</dbReference>
<evidence type="ECO:0000313" key="6">
    <source>
        <dbReference type="Proteomes" id="UP000322699"/>
    </source>
</evidence>
<keyword evidence="2" id="KW-0812">Transmembrane</keyword>
<name>A0A5B1CF18_9BACT</name>
<gene>
    <name evidence="5" type="primary">gmr</name>
    <name evidence="5" type="ORF">LF1_08560</name>
</gene>
<feature type="transmembrane region" description="Helical" evidence="2">
    <location>
        <begin position="93"/>
        <end position="114"/>
    </location>
</feature>
<dbReference type="Gene3D" id="3.30.70.270">
    <property type="match status" value="1"/>
</dbReference>
<dbReference type="PROSITE" id="PS50887">
    <property type="entry name" value="GGDEF"/>
    <property type="match status" value="1"/>
</dbReference>
<evidence type="ECO:0000259" key="3">
    <source>
        <dbReference type="PROSITE" id="PS50883"/>
    </source>
</evidence>
<proteinExistence type="predicted"/>
<dbReference type="GO" id="GO:0071111">
    <property type="term" value="F:cyclic-guanylate-specific phosphodiesterase activity"/>
    <property type="evidence" value="ECO:0007669"/>
    <property type="project" value="UniProtKB-EC"/>
</dbReference>
<feature type="transmembrane region" description="Helical" evidence="2">
    <location>
        <begin position="45"/>
        <end position="63"/>
    </location>
</feature>
<dbReference type="InterPro" id="IPR000160">
    <property type="entry name" value="GGDEF_dom"/>
</dbReference>
<dbReference type="NCBIfam" id="TIGR00254">
    <property type="entry name" value="GGDEF"/>
    <property type="match status" value="1"/>
</dbReference>
<evidence type="ECO:0000256" key="1">
    <source>
        <dbReference type="SAM" id="MobiDB-lite"/>
    </source>
</evidence>
<dbReference type="InterPro" id="IPR043128">
    <property type="entry name" value="Rev_trsase/Diguanyl_cyclase"/>
</dbReference>
<dbReference type="PANTHER" id="PTHR44757:SF2">
    <property type="entry name" value="BIOFILM ARCHITECTURE MAINTENANCE PROTEIN MBAA"/>
    <property type="match status" value="1"/>
</dbReference>
<dbReference type="SUPFAM" id="SSF141868">
    <property type="entry name" value="EAL domain-like"/>
    <property type="match status" value="1"/>
</dbReference>
<feature type="region of interest" description="Disordered" evidence="1">
    <location>
        <begin position="1"/>
        <end position="29"/>
    </location>
</feature>
<organism evidence="5 6">
    <name type="scientific">Rubripirellula obstinata</name>
    <dbReference type="NCBI Taxonomy" id="406547"/>
    <lineage>
        <taxon>Bacteria</taxon>
        <taxon>Pseudomonadati</taxon>
        <taxon>Planctomycetota</taxon>
        <taxon>Planctomycetia</taxon>
        <taxon>Pirellulales</taxon>
        <taxon>Pirellulaceae</taxon>
        <taxon>Rubripirellula</taxon>
    </lineage>
</organism>
<dbReference type="InterPro" id="IPR035919">
    <property type="entry name" value="EAL_sf"/>
</dbReference>
<keyword evidence="6" id="KW-1185">Reference proteome</keyword>
<dbReference type="SMART" id="SM00267">
    <property type="entry name" value="GGDEF"/>
    <property type="match status" value="1"/>
</dbReference>
<sequence>MTSRLPSPRSGRQSDRDDLGEIDSPEMQPGMDIAMQPVVQVRSKLVSTLAIIFVIMVAINEIIQRQIIAPEIAILAPSVGESQINQIFWNARLPYIFFSISSLLLMMLLMQRFILASFRQVAELGREIERRRLAEREMRIMAHRDALTQLPNRPYLIERLQEIIRTRKPNAVTRDAVLFLDLDNFKIINDSLGHDAGDDLLGQVAGRLQQCVRKHDTASRVCADKNESETVRLGGDEFVVLLERLMTPEDALDVANRIVRRISEPFSISGRLVTVGTSIGIAYVNKYTKDAHDALRNADTAMYRAKHAGKGQVAVFDKSMHEDVVMRMERESQLRRAIHAKDFELHYQPIVNLVTAQVQGVEVLLRWKDDSGQYVSPSEFVPMIEEIGLIGEVGEWVLEKSMTDINGVLQSVPADVANQLSVGVNMSPRQLADPFFLDQLDEIIDRTQFDRRRLSLEMNEAQDVRHGDRVRAALLKLNESGVGILIDDFGKGQSSLTSFQNYPIEGVKIDRSFTRSIANDHTHAVIAEAIVELAHHLSATIVAEGVESKDQLLALQAWGCDAAQGYLFSPPLSRDDLAGFLSDPSHSEGIKLLRESAQCDTQSVGIPVGIGLHPLDAGFLPTEI</sequence>
<dbReference type="InterPro" id="IPR001633">
    <property type="entry name" value="EAL_dom"/>
</dbReference>
<keyword evidence="5" id="KW-0378">Hydrolase</keyword>
<dbReference type="Gene3D" id="3.20.20.450">
    <property type="entry name" value="EAL domain"/>
    <property type="match status" value="1"/>
</dbReference>
<dbReference type="AlphaFoldDB" id="A0A5B1CF18"/>